<organism evidence="1 2">
    <name type="scientific">Ascaris lumbricoides</name>
    <name type="common">Giant roundworm</name>
    <dbReference type="NCBI Taxonomy" id="6252"/>
    <lineage>
        <taxon>Eukaryota</taxon>
        <taxon>Metazoa</taxon>
        <taxon>Ecdysozoa</taxon>
        <taxon>Nematoda</taxon>
        <taxon>Chromadorea</taxon>
        <taxon>Rhabditida</taxon>
        <taxon>Spirurina</taxon>
        <taxon>Ascaridomorpha</taxon>
        <taxon>Ascaridoidea</taxon>
        <taxon>Ascarididae</taxon>
        <taxon>Ascaris</taxon>
    </lineage>
</organism>
<evidence type="ECO:0000313" key="2">
    <source>
        <dbReference type="WBParaSite" id="ALUE_0000278101-mRNA-1"/>
    </source>
</evidence>
<protein>
    <submittedName>
        <fullName evidence="2">Uncharacterized protein</fullName>
    </submittedName>
</protein>
<accession>A0A0M3HML6</accession>
<name>A0A0M3HML6_ASCLU</name>
<proteinExistence type="predicted"/>
<dbReference type="AlphaFoldDB" id="A0A0M3HML6"/>
<dbReference type="Proteomes" id="UP000036681">
    <property type="component" value="Unplaced"/>
</dbReference>
<keyword evidence="1" id="KW-1185">Reference proteome</keyword>
<evidence type="ECO:0000313" key="1">
    <source>
        <dbReference type="Proteomes" id="UP000036681"/>
    </source>
</evidence>
<dbReference type="WBParaSite" id="ALUE_0000278101-mRNA-1">
    <property type="protein sequence ID" value="ALUE_0000278101-mRNA-1"/>
    <property type="gene ID" value="ALUE_0000278101"/>
</dbReference>
<reference evidence="2" key="1">
    <citation type="submission" date="2017-02" db="UniProtKB">
        <authorList>
            <consortium name="WormBaseParasite"/>
        </authorList>
    </citation>
    <scope>IDENTIFICATION</scope>
</reference>
<sequence length="92" mass="10279">MDKRNKLYAGCIGEGNEHREGAAALASSAVVGEKRRGLKGRPDSKRVKYHRALPSTLRHLWMLLTPLKTRLAQLARSTDLLIRSSSDQDKPQ</sequence>